<dbReference type="EMBL" id="JBHTIV010000006">
    <property type="protein sequence ID" value="MFD0932193.1"/>
    <property type="molecule type" value="Genomic_DNA"/>
</dbReference>
<protein>
    <recommendedName>
        <fullName evidence="4">Probable endolytic peptidoglycan transglycosylase RlpA</fullName>
        <ecNumber evidence="4">4.2.2.-</ecNumber>
    </recommendedName>
</protein>
<dbReference type="Gene3D" id="2.40.40.10">
    <property type="entry name" value="RlpA-like domain"/>
    <property type="match status" value="1"/>
</dbReference>
<dbReference type="Gene3D" id="3.30.70.1070">
    <property type="entry name" value="Sporulation related repeat"/>
    <property type="match status" value="1"/>
</dbReference>
<dbReference type="SUPFAM" id="SSF50685">
    <property type="entry name" value="Barwin-like endoglucanases"/>
    <property type="match status" value="1"/>
</dbReference>
<evidence type="ECO:0000256" key="3">
    <source>
        <dbReference type="ARBA" id="ARBA00023316"/>
    </source>
</evidence>
<gene>
    <name evidence="4" type="primary">rlpA</name>
    <name evidence="8" type="ORF">ACFQ0R_06200</name>
</gene>
<dbReference type="Pfam" id="PF03330">
    <property type="entry name" value="DPBB_1"/>
    <property type="match status" value="1"/>
</dbReference>
<comment type="similarity">
    <text evidence="4 5">Belongs to the RlpA family.</text>
</comment>
<name>A0ABW3GP02_9FLAO</name>
<dbReference type="InterPro" id="IPR036908">
    <property type="entry name" value="RlpA-like_sf"/>
</dbReference>
<accession>A0ABW3GP02</accession>
<feature type="region of interest" description="Disordered" evidence="6">
    <location>
        <begin position="129"/>
        <end position="158"/>
    </location>
</feature>
<dbReference type="PANTHER" id="PTHR34183:SF8">
    <property type="entry name" value="ENDOLYTIC PEPTIDOGLYCAN TRANSGLYCOSYLASE RLPA-RELATED"/>
    <property type="match status" value="1"/>
</dbReference>
<dbReference type="SUPFAM" id="SSF110997">
    <property type="entry name" value="Sporulation related repeat"/>
    <property type="match status" value="1"/>
</dbReference>
<dbReference type="CDD" id="cd22268">
    <property type="entry name" value="DPBB_RlpA-like"/>
    <property type="match status" value="1"/>
</dbReference>
<dbReference type="InterPro" id="IPR007730">
    <property type="entry name" value="SPOR-like_dom"/>
</dbReference>
<dbReference type="NCBIfam" id="TIGR00413">
    <property type="entry name" value="rlpA"/>
    <property type="match status" value="1"/>
</dbReference>
<evidence type="ECO:0000256" key="6">
    <source>
        <dbReference type="SAM" id="MobiDB-lite"/>
    </source>
</evidence>
<dbReference type="InterPro" id="IPR009009">
    <property type="entry name" value="RlpA-like_DPBB"/>
</dbReference>
<dbReference type="Pfam" id="PF05036">
    <property type="entry name" value="SPOR"/>
    <property type="match status" value="1"/>
</dbReference>
<dbReference type="HAMAP" id="MF_02071">
    <property type="entry name" value="RlpA"/>
    <property type="match status" value="1"/>
</dbReference>
<keyword evidence="1" id="KW-0732">Signal</keyword>
<evidence type="ECO:0000256" key="1">
    <source>
        <dbReference type="ARBA" id="ARBA00022729"/>
    </source>
</evidence>
<dbReference type="EC" id="4.2.2.-" evidence="4"/>
<feature type="compositionally biased region" description="Polar residues" evidence="6">
    <location>
        <begin position="141"/>
        <end position="158"/>
    </location>
</feature>
<evidence type="ECO:0000256" key="2">
    <source>
        <dbReference type="ARBA" id="ARBA00023239"/>
    </source>
</evidence>
<comment type="function">
    <text evidence="4">Lytic transglycosylase with a strong preference for naked glycan strands that lack stem peptides.</text>
</comment>
<dbReference type="InterPro" id="IPR036680">
    <property type="entry name" value="SPOR-like_sf"/>
</dbReference>
<dbReference type="RefSeq" id="WP_379657524.1">
    <property type="nucleotide sequence ID" value="NZ_JBHTIV010000006.1"/>
</dbReference>
<dbReference type="InterPro" id="IPR012997">
    <property type="entry name" value="RplA"/>
</dbReference>
<comment type="caution">
    <text evidence="8">The sequence shown here is derived from an EMBL/GenBank/DDBJ whole genome shotgun (WGS) entry which is preliminary data.</text>
</comment>
<evidence type="ECO:0000256" key="5">
    <source>
        <dbReference type="RuleBase" id="RU003495"/>
    </source>
</evidence>
<proteinExistence type="inferred from homology"/>
<dbReference type="Proteomes" id="UP001597049">
    <property type="component" value="Unassembled WGS sequence"/>
</dbReference>
<keyword evidence="3 4" id="KW-0961">Cell wall biogenesis/degradation</keyword>
<feature type="domain" description="SPOR" evidence="7">
    <location>
        <begin position="174"/>
        <end position="257"/>
    </location>
</feature>
<reference evidence="9" key="1">
    <citation type="journal article" date="2019" name="Int. J. Syst. Evol. Microbiol.">
        <title>The Global Catalogue of Microorganisms (GCM) 10K type strain sequencing project: providing services to taxonomists for standard genome sequencing and annotation.</title>
        <authorList>
            <consortium name="The Broad Institute Genomics Platform"/>
            <consortium name="The Broad Institute Genome Sequencing Center for Infectious Disease"/>
            <person name="Wu L."/>
            <person name="Ma J."/>
        </authorList>
    </citation>
    <scope>NUCLEOTIDE SEQUENCE [LARGE SCALE GENOMIC DNA]</scope>
    <source>
        <strain evidence="9">CCUG 56752</strain>
    </source>
</reference>
<organism evidence="8 9">
    <name type="scientific">Psychroflexus salinarum</name>
    <dbReference type="NCBI Taxonomy" id="546024"/>
    <lineage>
        <taxon>Bacteria</taxon>
        <taxon>Pseudomonadati</taxon>
        <taxon>Bacteroidota</taxon>
        <taxon>Flavobacteriia</taxon>
        <taxon>Flavobacteriales</taxon>
        <taxon>Flavobacteriaceae</taxon>
        <taxon>Psychroflexus</taxon>
    </lineage>
</organism>
<dbReference type="InterPro" id="IPR034718">
    <property type="entry name" value="RlpA"/>
</dbReference>
<evidence type="ECO:0000259" key="7">
    <source>
        <dbReference type="PROSITE" id="PS51724"/>
    </source>
</evidence>
<evidence type="ECO:0000313" key="9">
    <source>
        <dbReference type="Proteomes" id="UP001597049"/>
    </source>
</evidence>
<sequence>MKTFIIGLLITLIHLTCMGQTQSGKASFYADKFEGRPTASGEIYKHNLSTAAHRKLPFGTKVKVVNLENNKTAIVKINDRGPFIRGRIIDLSRSVAQSLNIIDNGVTNVRIEVLDDDANVSNEKAEYVAPNNPEKEERALENTSGIKKNRSENLQNSSKNNEEIKEFYELNVDKINPDFYGVQIASFQESDNLLRLSNRLKISYNSKVLIQVKSFQGTKVYTVILGQFNNRRSAENFRDRIQDKYPDSFIVDMIKKD</sequence>
<dbReference type="PANTHER" id="PTHR34183">
    <property type="entry name" value="ENDOLYTIC PEPTIDOGLYCAN TRANSGLYCOSYLASE RLPA"/>
    <property type="match status" value="1"/>
</dbReference>
<keyword evidence="9" id="KW-1185">Reference proteome</keyword>
<evidence type="ECO:0000313" key="8">
    <source>
        <dbReference type="EMBL" id="MFD0932193.1"/>
    </source>
</evidence>
<dbReference type="PROSITE" id="PS51724">
    <property type="entry name" value="SPOR"/>
    <property type="match status" value="1"/>
</dbReference>
<evidence type="ECO:0000256" key="4">
    <source>
        <dbReference type="HAMAP-Rule" id="MF_02071"/>
    </source>
</evidence>
<keyword evidence="2 4" id="KW-0456">Lyase</keyword>